<dbReference type="EMBL" id="ABWP01000035">
    <property type="protein sequence ID" value="EEA85482.1"/>
    <property type="molecule type" value="Genomic_DNA"/>
</dbReference>
<dbReference type="InterPro" id="IPR007253">
    <property type="entry name" value="Cell_wall-bd_2"/>
</dbReference>
<dbReference type="AlphaFoldDB" id="B6FYG8"/>
<sequence length="383" mass="40918">MEVVIMNFKKKASALALCAVLLGTSIAPVSAATHEKIAGANRYETAAMIADKMGDYETAILVNSDKSLADGLSASSLAGKENAPILLTSKDNLPAATEKRLEKVKKVYIIGGKKAISEKVEAKLAGKEIIRVEGKDRIATSVEVAKLVKGAGTAGFVVNGFTGEADAMSVAAVAARDKAPIILTDGKTMPIDPDVYLYVIGGEKAVSADLELEVDGERIAGENRYETNAEVIKYFYKKSGTMYFTKGDGLVDALTASSLAKNDGIAFVSKNSDKAVLRNRGSLIQVGGMKQDVLDSVLAGENLEDKGYIRAERPDLMRLKGSNITYEDFYAHAGDVDGKDISDKIQIVGEYDANKMGTYNVTLVVKLSNGKELKQPVVLNIYE</sequence>
<dbReference type="InterPro" id="IPR013783">
    <property type="entry name" value="Ig-like_fold"/>
</dbReference>
<proteinExistence type="predicted"/>
<keyword evidence="1" id="KW-0732">Signal</keyword>
<dbReference type="Gene3D" id="2.60.40.10">
    <property type="entry name" value="Immunoglobulins"/>
    <property type="match status" value="1"/>
</dbReference>
<evidence type="ECO:0000313" key="3">
    <source>
        <dbReference type="Proteomes" id="UP000003178"/>
    </source>
</evidence>
<dbReference type="Pfam" id="PF04122">
    <property type="entry name" value="CW_binding_2"/>
    <property type="match status" value="3"/>
</dbReference>
<feature type="chain" id="PRO_5002845018" evidence="1">
    <location>
        <begin position="32"/>
        <end position="383"/>
    </location>
</feature>
<evidence type="ECO:0000256" key="1">
    <source>
        <dbReference type="SAM" id="SignalP"/>
    </source>
</evidence>
<dbReference type="PANTHER" id="PTHR30032">
    <property type="entry name" value="N-ACETYLMURAMOYL-L-ALANINE AMIDASE-RELATED"/>
    <property type="match status" value="1"/>
</dbReference>
<keyword evidence="3" id="KW-1185">Reference proteome</keyword>
<evidence type="ECO:0000313" key="2">
    <source>
        <dbReference type="EMBL" id="EEA85482.1"/>
    </source>
</evidence>
<dbReference type="InterPro" id="IPR051922">
    <property type="entry name" value="Bact_Sporulation_Assoc"/>
</dbReference>
<dbReference type="eggNOG" id="COG2340">
    <property type="taxonomic scope" value="Bacteria"/>
</dbReference>
<dbReference type="HOGENOM" id="CLU_028455_3_0_9"/>
<organism evidence="2 3">
    <name type="scientific">Peptacetobacter hiranonis (strain DSM 13275 / JCM 10541 / KCTC 15199 / TO-931)</name>
    <name type="common">Clostridium hiranonis</name>
    <dbReference type="NCBI Taxonomy" id="500633"/>
    <lineage>
        <taxon>Bacteria</taxon>
        <taxon>Bacillati</taxon>
        <taxon>Bacillota</taxon>
        <taxon>Clostridia</taxon>
        <taxon>Peptostreptococcales</taxon>
        <taxon>Peptostreptococcaceae</taxon>
        <taxon>Peptacetobacter</taxon>
    </lineage>
</organism>
<dbReference type="PANTHER" id="PTHR30032:SF8">
    <property type="entry name" value="GERMINATION-SPECIFIC N-ACETYLMURAMOYL-L-ALANINE AMIDASE"/>
    <property type="match status" value="1"/>
</dbReference>
<reference evidence="2 3" key="2">
    <citation type="submission" date="2008-10" db="EMBL/GenBank/DDBJ databases">
        <title>Draft genome sequence of Clostridium hiranonis (DSM 13275).</title>
        <authorList>
            <person name="Sudarsanam P."/>
            <person name="Ley R."/>
            <person name="Guruge J."/>
            <person name="Turnbaugh P.J."/>
            <person name="Mahowald M."/>
            <person name="Liep D."/>
            <person name="Gordon J."/>
        </authorList>
    </citation>
    <scope>NUCLEOTIDE SEQUENCE [LARGE SCALE GENOMIC DNA]</scope>
    <source>
        <strain evidence="2 3">DSM 13275</strain>
    </source>
</reference>
<feature type="signal peptide" evidence="1">
    <location>
        <begin position="1"/>
        <end position="31"/>
    </location>
</feature>
<gene>
    <name evidence="2" type="ORF">CLOHIR_00920</name>
</gene>
<dbReference type="Proteomes" id="UP000003178">
    <property type="component" value="Unassembled WGS sequence"/>
</dbReference>
<dbReference type="Gene3D" id="3.40.50.12090">
    <property type="match status" value="2"/>
</dbReference>
<protein>
    <submittedName>
        <fullName evidence="2">Putative cell wall binding repeat 2</fullName>
    </submittedName>
</protein>
<dbReference type="STRING" id="500633.CLOHIR_00920"/>
<accession>B6FYG8</accession>
<name>B6FYG8_PEPHT</name>
<comment type="caution">
    <text evidence="2">The sequence shown here is derived from an EMBL/GenBank/DDBJ whole genome shotgun (WGS) entry which is preliminary data.</text>
</comment>
<reference evidence="2 3" key="1">
    <citation type="submission" date="2008-09" db="EMBL/GenBank/DDBJ databases">
        <authorList>
            <person name="Fulton L."/>
            <person name="Clifton S."/>
            <person name="Fulton B."/>
            <person name="Xu J."/>
            <person name="Minx P."/>
            <person name="Pepin K.H."/>
            <person name="Johnson M."/>
            <person name="Thiruvilangam P."/>
            <person name="Bhonagiri V."/>
            <person name="Nash W.E."/>
            <person name="Mardis E.R."/>
            <person name="Wilson R.K."/>
        </authorList>
    </citation>
    <scope>NUCLEOTIDE SEQUENCE [LARGE SCALE GENOMIC DNA]</scope>
    <source>
        <strain evidence="2 3">DSM 13275</strain>
    </source>
</reference>